<keyword evidence="6" id="KW-0963">Cytoplasm</keyword>
<feature type="compositionally biased region" description="Low complexity" evidence="16">
    <location>
        <begin position="390"/>
        <end position="406"/>
    </location>
</feature>
<keyword evidence="10" id="KW-0403">Intermediate filament</keyword>
<evidence type="ECO:0000256" key="3">
    <source>
        <dbReference type="ARBA" id="ARBA00004544"/>
    </source>
</evidence>
<evidence type="ECO:0000256" key="2">
    <source>
        <dbReference type="ARBA" id="ARBA00004413"/>
    </source>
</evidence>
<dbReference type="GeneTree" id="ENSGT00390000016976"/>
<evidence type="ECO:0000256" key="7">
    <source>
        <dbReference type="ARBA" id="ARBA00022553"/>
    </source>
</evidence>
<dbReference type="PANTHER" id="PTHR14069">
    <property type="entry name" value="FILENSIN"/>
    <property type="match status" value="1"/>
</dbReference>
<feature type="compositionally biased region" description="Pro residues" evidence="16">
    <location>
        <begin position="320"/>
        <end position="336"/>
    </location>
</feature>
<evidence type="ECO:0000313" key="18">
    <source>
        <dbReference type="Ensembl" id="ENSACIP00000003069.1"/>
    </source>
</evidence>
<evidence type="ECO:0000256" key="1">
    <source>
        <dbReference type="ARBA" id="ARBA00004245"/>
    </source>
</evidence>
<dbReference type="Ensembl" id="ENSACIT00000003176.1">
    <property type="protein sequence ID" value="ENSACIP00000003069.1"/>
    <property type="gene ID" value="ENSACIG00000002425.1"/>
</dbReference>
<feature type="coiled-coil region" evidence="15">
    <location>
        <begin position="25"/>
        <end position="123"/>
    </location>
</feature>
<evidence type="ECO:0000256" key="10">
    <source>
        <dbReference type="ARBA" id="ARBA00022754"/>
    </source>
</evidence>
<dbReference type="PANTHER" id="PTHR14069:SF0">
    <property type="entry name" value="FILENSIN"/>
    <property type="match status" value="1"/>
</dbReference>
<sequence length="450" mass="50735">MFSLICVQCVKEQEKLLAQRKVPALQSQLEEYKSALCQLQAQKQRLQTENTVLEQAIKNTQESYDDEIQMYNEKIESLRKEIEEAERSLEKYTSECRHLAMYQISLENELERYKRIIENEDNRLNSAIIGTPITLFTTNYHYTHTPTASSRGKDITQAIQDITSVKPRQKILAKKVLKKKDLTPKDVIDSGQEEKNRASGEAPNEEMKEVQSEEVQEEGVKSEESRPVLSGVSPQDVPDGAQISKAFDTLCNIVRDRMRKYKKPEPIADFYTKGRYVLVTGDGSYLDPCFYTSTPSAGHIIVTIRDGMMPPYEPYGRRTPSPPPPQPMVDPRPLSPTLPSNAGEGKDNKGRLPKDNGEKGKHSSGEPHPHSKDPNPTPAKQPKPKRDDSSPSGPTPNTSSSSFTPDAMTYEKLEVVESVEKFSNGRKIKGYEETSMVVETMIEKSSKKKH</sequence>
<keyword evidence="19" id="KW-1185">Reference proteome</keyword>
<comment type="subcellular location">
    <subcellularLocation>
        <location evidence="2">Cell membrane</location>
        <topology evidence="2">Peripheral membrane protein</topology>
        <orientation evidence="2">Cytoplasmic side</orientation>
    </subcellularLocation>
    <subcellularLocation>
        <location evidence="3">Cytoplasm</location>
        <location evidence="3">Cell cortex</location>
    </subcellularLocation>
    <subcellularLocation>
        <location evidence="1">Cytoplasm</location>
        <location evidence="1">Cytoskeleton</location>
    </subcellularLocation>
</comment>
<reference evidence="18" key="1">
    <citation type="submission" date="2025-08" db="UniProtKB">
        <authorList>
            <consortium name="Ensembl"/>
        </authorList>
    </citation>
    <scope>IDENTIFICATION</scope>
</reference>
<evidence type="ECO:0000256" key="14">
    <source>
        <dbReference type="ARBA" id="ARBA00031415"/>
    </source>
</evidence>
<evidence type="ECO:0000256" key="4">
    <source>
        <dbReference type="ARBA" id="ARBA00019025"/>
    </source>
</evidence>
<evidence type="ECO:0000259" key="17">
    <source>
        <dbReference type="PROSITE" id="PS51842"/>
    </source>
</evidence>
<evidence type="ECO:0000256" key="13">
    <source>
        <dbReference type="ARBA" id="ARBA00023212"/>
    </source>
</evidence>
<dbReference type="Gene3D" id="1.20.5.170">
    <property type="match status" value="1"/>
</dbReference>
<dbReference type="SUPFAM" id="SSF64593">
    <property type="entry name" value="Intermediate filament protein, coiled coil region"/>
    <property type="match status" value="1"/>
</dbReference>
<dbReference type="AlphaFoldDB" id="A0A3Q0QU38"/>
<evidence type="ECO:0000256" key="6">
    <source>
        <dbReference type="ARBA" id="ARBA00022490"/>
    </source>
</evidence>
<dbReference type="GO" id="GO:0005882">
    <property type="term" value="C:intermediate filament"/>
    <property type="evidence" value="ECO:0007669"/>
    <property type="project" value="UniProtKB-KW"/>
</dbReference>
<feature type="compositionally biased region" description="Basic and acidic residues" evidence="16">
    <location>
        <begin position="184"/>
        <end position="198"/>
    </location>
</feature>
<reference evidence="18" key="2">
    <citation type="submission" date="2025-09" db="UniProtKB">
        <authorList>
            <consortium name="Ensembl"/>
        </authorList>
    </citation>
    <scope>IDENTIFICATION</scope>
</reference>
<evidence type="ECO:0000256" key="5">
    <source>
        <dbReference type="ARBA" id="ARBA00022475"/>
    </source>
</evidence>
<feature type="domain" description="IF rod" evidence="17">
    <location>
        <begin position="1"/>
        <end position="124"/>
    </location>
</feature>
<keyword evidence="5" id="KW-1003">Cell membrane</keyword>
<evidence type="ECO:0000256" key="15">
    <source>
        <dbReference type="SAM" id="Coils"/>
    </source>
</evidence>
<dbReference type="GO" id="GO:0005938">
    <property type="term" value="C:cell cortex"/>
    <property type="evidence" value="ECO:0007669"/>
    <property type="project" value="UniProtKB-SubCell"/>
</dbReference>
<dbReference type="GO" id="GO:0005886">
    <property type="term" value="C:plasma membrane"/>
    <property type="evidence" value="ECO:0007669"/>
    <property type="project" value="UniProtKB-SubCell"/>
</dbReference>
<feature type="compositionally biased region" description="Basic and acidic residues" evidence="16">
    <location>
        <begin position="344"/>
        <end position="373"/>
    </location>
</feature>
<dbReference type="Proteomes" id="UP000261340">
    <property type="component" value="Unplaced"/>
</dbReference>
<keyword evidence="13" id="KW-0206">Cytoskeleton</keyword>
<evidence type="ECO:0000256" key="12">
    <source>
        <dbReference type="ARBA" id="ARBA00023136"/>
    </source>
</evidence>
<dbReference type="GO" id="GO:0005212">
    <property type="term" value="F:structural constituent of eye lens"/>
    <property type="evidence" value="ECO:0007669"/>
    <property type="project" value="UniProtKB-KW"/>
</dbReference>
<evidence type="ECO:0000256" key="9">
    <source>
        <dbReference type="ARBA" id="ARBA00022737"/>
    </source>
</evidence>
<evidence type="ECO:0000256" key="11">
    <source>
        <dbReference type="ARBA" id="ARBA00023054"/>
    </source>
</evidence>
<dbReference type="PROSITE" id="PS51842">
    <property type="entry name" value="IF_ROD_2"/>
    <property type="match status" value="1"/>
</dbReference>
<accession>A0A3Q0QU38</accession>
<keyword evidence="7" id="KW-0597">Phosphoprotein</keyword>
<evidence type="ECO:0000256" key="16">
    <source>
        <dbReference type="SAM" id="MobiDB-lite"/>
    </source>
</evidence>
<organism evidence="18 19">
    <name type="scientific">Amphilophus citrinellus</name>
    <name type="common">Midas cichlid</name>
    <name type="synonym">Cichlasoma citrinellum</name>
    <dbReference type="NCBI Taxonomy" id="61819"/>
    <lineage>
        <taxon>Eukaryota</taxon>
        <taxon>Metazoa</taxon>
        <taxon>Chordata</taxon>
        <taxon>Craniata</taxon>
        <taxon>Vertebrata</taxon>
        <taxon>Euteleostomi</taxon>
        <taxon>Actinopterygii</taxon>
        <taxon>Neopterygii</taxon>
        <taxon>Teleostei</taxon>
        <taxon>Neoteleostei</taxon>
        <taxon>Acanthomorphata</taxon>
        <taxon>Ovalentaria</taxon>
        <taxon>Cichlomorphae</taxon>
        <taxon>Cichliformes</taxon>
        <taxon>Cichlidae</taxon>
        <taxon>New World cichlids</taxon>
        <taxon>Cichlasomatinae</taxon>
        <taxon>Heroini</taxon>
        <taxon>Amphilophus</taxon>
    </lineage>
</organism>
<dbReference type="InterPro" id="IPR039008">
    <property type="entry name" value="IF_rod_dom"/>
</dbReference>
<dbReference type="GO" id="GO:0070307">
    <property type="term" value="P:lens fiber cell development"/>
    <property type="evidence" value="ECO:0007669"/>
    <property type="project" value="TreeGrafter"/>
</dbReference>
<protein>
    <recommendedName>
        <fullName evidence="4">Filensin</fullName>
    </recommendedName>
    <alternativeName>
        <fullName evidence="14">Beaded filament structural protein 1</fullName>
    </alternativeName>
</protein>
<dbReference type="InterPro" id="IPR042358">
    <property type="entry name" value="BFSP1"/>
</dbReference>
<feature type="region of interest" description="Disordered" evidence="16">
    <location>
        <begin position="311"/>
        <end position="408"/>
    </location>
</feature>
<name>A0A3Q0QU38_AMPCI</name>
<feature type="region of interest" description="Disordered" evidence="16">
    <location>
        <begin position="184"/>
        <end position="240"/>
    </location>
</feature>
<keyword evidence="11 15" id="KW-0175">Coiled coil</keyword>
<evidence type="ECO:0000313" key="19">
    <source>
        <dbReference type="Proteomes" id="UP000261340"/>
    </source>
</evidence>
<keyword evidence="9" id="KW-0677">Repeat</keyword>
<keyword evidence="12" id="KW-0472">Membrane</keyword>
<proteinExistence type="predicted"/>
<evidence type="ECO:0000256" key="8">
    <source>
        <dbReference type="ARBA" id="ARBA00022613"/>
    </source>
</evidence>
<keyword evidence="8" id="KW-0273">Eye lens protein</keyword>